<evidence type="ECO:0000256" key="3">
    <source>
        <dbReference type="PROSITE-ProRule" id="PRU00339"/>
    </source>
</evidence>
<accession>A0A1M6NIZ7</accession>
<name>A0A1M6NIZ7_REIAG</name>
<keyword evidence="5" id="KW-1185">Reference proteome</keyword>
<dbReference type="RefSeq" id="WP_084190435.1">
    <property type="nucleotide sequence ID" value="NZ_FRAA01000002.1"/>
</dbReference>
<dbReference type="InterPro" id="IPR052346">
    <property type="entry name" value="O-mannosyl-transferase_TMTC"/>
</dbReference>
<dbReference type="InterPro" id="IPR011990">
    <property type="entry name" value="TPR-like_helical_dom_sf"/>
</dbReference>
<keyword evidence="1" id="KW-0677">Repeat</keyword>
<feature type="repeat" description="TPR" evidence="3">
    <location>
        <begin position="86"/>
        <end position="119"/>
    </location>
</feature>
<dbReference type="Proteomes" id="UP000184474">
    <property type="component" value="Unassembled WGS sequence"/>
</dbReference>
<dbReference type="PROSITE" id="PS50005">
    <property type="entry name" value="TPR"/>
    <property type="match status" value="4"/>
</dbReference>
<dbReference type="EMBL" id="FRAA01000002">
    <property type="protein sequence ID" value="SHJ95660.1"/>
    <property type="molecule type" value="Genomic_DNA"/>
</dbReference>
<dbReference type="SUPFAM" id="SSF81901">
    <property type="entry name" value="HCP-like"/>
    <property type="match status" value="1"/>
</dbReference>
<feature type="repeat" description="TPR" evidence="3">
    <location>
        <begin position="52"/>
        <end position="85"/>
    </location>
</feature>
<feature type="repeat" description="TPR" evidence="3">
    <location>
        <begin position="434"/>
        <end position="467"/>
    </location>
</feature>
<feature type="repeat" description="TPR" evidence="3">
    <location>
        <begin position="328"/>
        <end position="361"/>
    </location>
</feature>
<evidence type="ECO:0000256" key="1">
    <source>
        <dbReference type="ARBA" id="ARBA00022737"/>
    </source>
</evidence>
<dbReference type="STRING" id="156994.SAMN04488028_102275"/>
<sequence>MIFRAYIHHYIQLSFIALALFMVTETGYAQKKNRKRDKSAKSELSEEKKTELDHYFLEGEKFFILKDYVKAFTFFERVLEIDPDNATANFKIAEVYNAENDIPKAVPYAERAKDLAPENKFYYLLLANLQTSQGELDKAEETYIDLTDNVPNSEQYLFDLAAIQIYQQKFTEALVTYEKAQSKLGPMEEISVQKQQVYLKQNDLDGAIREGHELIRINPDDESYIMTLARILISNERIAEAKEFLTTQIEAHPQNETLYILLSEVYRKEGNTILALESLKVPFASHTVDVTAKIRTLAGYLGMLPNESLNEPLLELSVLLVDTHPDSYQALAMTGDLYFNLGQVEEAREYYLRTIAVDASNFNVWQNILNLDMDMQDYQAVIKHTNEALEIFPNQASLYYYNGTAHLISKNYEAAIKSFNAGKVYAARDANMNSLFNGQLGDAYNSIGDHKNSDASYEAALKAKPDNDHVLNNYSYFLSLRKKDLEKAKTMSSKLVKDYPGNPTYLDTHAWVLYMMEDYDGAVRYLKEAMKYDASGVIIEHYGDALFQSGDIDEAVTQWKRARDLVDDTSTLDKKIADRQLYE</sequence>
<evidence type="ECO:0000313" key="5">
    <source>
        <dbReference type="Proteomes" id="UP000184474"/>
    </source>
</evidence>
<dbReference type="InterPro" id="IPR019734">
    <property type="entry name" value="TPR_rpt"/>
</dbReference>
<reference evidence="5" key="1">
    <citation type="submission" date="2016-11" db="EMBL/GenBank/DDBJ databases">
        <authorList>
            <person name="Varghese N."/>
            <person name="Submissions S."/>
        </authorList>
    </citation>
    <scope>NUCLEOTIDE SEQUENCE [LARGE SCALE GENOMIC DNA]</scope>
    <source>
        <strain evidence="5">DSM 26134</strain>
    </source>
</reference>
<dbReference type="PANTHER" id="PTHR44227:SF3">
    <property type="entry name" value="PROTEIN O-MANNOSYL-TRANSFERASE TMTC4"/>
    <property type="match status" value="1"/>
</dbReference>
<keyword evidence="2 3" id="KW-0802">TPR repeat</keyword>
<dbReference type="SUPFAM" id="SSF48439">
    <property type="entry name" value="Protein prenylyltransferase"/>
    <property type="match status" value="1"/>
</dbReference>
<protein>
    <submittedName>
        <fullName evidence="4">Tfp pilus assembly protein PilF</fullName>
    </submittedName>
</protein>
<dbReference type="Pfam" id="PF14559">
    <property type="entry name" value="TPR_19"/>
    <property type="match status" value="1"/>
</dbReference>
<dbReference type="AlphaFoldDB" id="A0A1M6NIZ7"/>
<proteinExistence type="predicted"/>
<dbReference type="Pfam" id="PF13429">
    <property type="entry name" value="TPR_15"/>
    <property type="match status" value="1"/>
</dbReference>
<gene>
    <name evidence="4" type="ORF">SAMN04488028_102275</name>
</gene>
<dbReference type="SMART" id="SM00028">
    <property type="entry name" value="TPR"/>
    <property type="match status" value="11"/>
</dbReference>
<dbReference type="Pfam" id="PF13432">
    <property type="entry name" value="TPR_16"/>
    <property type="match status" value="1"/>
</dbReference>
<dbReference type="PANTHER" id="PTHR44227">
    <property type="match status" value="1"/>
</dbReference>
<evidence type="ECO:0000313" key="4">
    <source>
        <dbReference type="EMBL" id="SHJ95660.1"/>
    </source>
</evidence>
<organism evidence="4 5">
    <name type="scientific">Reichenbachiella agariperforans</name>
    <dbReference type="NCBI Taxonomy" id="156994"/>
    <lineage>
        <taxon>Bacteria</taxon>
        <taxon>Pseudomonadati</taxon>
        <taxon>Bacteroidota</taxon>
        <taxon>Cytophagia</taxon>
        <taxon>Cytophagales</taxon>
        <taxon>Reichenbachiellaceae</taxon>
        <taxon>Reichenbachiella</taxon>
    </lineage>
</organism>
<dbReference type="Gene3D" id="1.25.40.10">
    <property type="entry name" value="Tetratricopeptide repeat domain"/>
    <property type="match status" value="3"/>
</dbReference>
<evidence type="ECO:0000256" key="2">
    <source>
        <dbReference type="ARBA" id="ARBA00022803"/>
    </source>
</evidence>